<protein>
    <submittedName>
        <fullName evidence="5">Uncharacterized protein LOC105054867</fullName>
    </submittedName>
</protein>
<dbReference type="RefSeq" id="XP_010934797.1">
    <property type="nucleotide sequence ID" value="XM_010936495.3"/>
</dbReference>
<dbReference type="PANTHER" id="PTHR46398:SF4">
    <property type="entry name" value="ALPHA_BETA-HYDROLASES SUPERFAMILY PROTEIN"/>
    <property type="match status" value="1"/>
</dbReference>
<feature type="region of interest" description="Disordered" evidence="1">
    <location>
        <begin position="396"/>
        <end position="420"/>
    </location>
</feature>
<dbReference type="SUPFAM" id="SSF53474">
    <property type="entry name" value="alpha/beta-Hydrolases"/>
    <property type="match status" value="1"/>
</dbReference>
<dbReference type="OrthoDB" id="438440at2759"/>
<proteinExistence type="predicted"/>
<dbReference type="GeneID" id="105054867"/>
<dbReference type="InterPro" id="IPR002921">
    <property type="entry name" value="Fungal_lipase-type"/>
</dbReference>
<evidence type="ECO:0000259" key="2">
    <source>
        <dbReference type="Pfam" id="PF01764"/>
    </source>
</evidence>
<dbReference type="Pfam" id="PF03893">
    <property type="entry name" value="Lipase3_N"/>
    <property type="match status" value="1"/>
</dbReference>
<keyword evidence="4" id="KW-1185">Reference proteome</keyword>
<dbReference type="CDD" id="cd00519">
    <property type="entry name" value="Lipase_3"/>
    <property type="match status" value="1"/>
</dbReference>
<dbReference type="Proteomes" id="UP000504607">
    <property type="component" value="Chromosome 12"/>
</dbReference>
<evidence type="ECO:0000313" key="4">
    <source>
        <dbReference type="Proteomes" id="UP000504607"/>
    </source>
</evidence>
<name>A0A6I9S7P7_ELAGV</name>
<dbReference type="PANTHER" id="PTHR46398">
    <property type="entry name" value="ALPHA/BETA-HYDROLASES SUPERFAMILY PROTEIN"/>
    <property type="match status" value="1"/>
</dbReference>
<dbReference type="InterPro" id="IPR005592">
    <property type="entry name" value="Mono/diacylglycerol_lipase_N"/>
</dbReference>
<evidence type="ECO:0000313" key="5">
    <source>
        <dbReference type="RefSeq" id="XP_010934797.1"/>
    </source>
</evidence>
<dbReference type="InParanoid" id="A0A6I9S7P7"/>
<accession>A0A6I9S7P7</accession>
<dbReference type="Gene3D" id="3.40.50.1820">
    <property type="entry name" value="alpha/beta hydrolase"/>
    <property type="match status" value="1"/>
</dbReference>
<evidence type="ECO:0000259" key="3">
    <source>
        <dbReference type="Pfam" id="PF03893"/>
    </source>
</evidence>
<dbReference type="KEGG" id="egu:105054867"/>
<gene>
    <name evidence="5" type="primary">LOC105054867</name>
</gene>
<evidence type="ECO:0000256" key="1">
    <source>
        <dbReference type="SAM" id="MobiDB-lite"/>
    </source>
</evidence>
<sequence>MSIICGVPLLECVYCLACARWAWKRCLRTAGHDSETWGLASADEFEPAPRLCRYILAVYEDDLERPLYAPPGGYGMNPHWVVRRKMYKDTRGRVPPYLIYLDHDHADIVLAIRGLNMARESDYAVLLDNRLGKRKFDGGYVHNGLLRAAGWVLDSECDVLKELMEKYPSYTLTFAGHSLGSGVAAMLAMVVVQNRDKLGNVERKRIRCYAIAPARCMSLNLAVRYADVINSVVLQDDFLPRTATPLEDIFKSLFCLPCLLCARCMRDTCILEEAMLRDPRRLYAPGRLYHIVERRLCRWGRYPPVVRTAVPVDGRFEHIVLSCNATSDHAILWIQQEAQRALDLMLDKEKIMEIPPKQRMERKETLKREHSEEHKAALRRAVTLSIPDAYSPSAYGTFDEKSTGAWEGSTTSSSDSRQKMSWDELIEQVFEKNEAGHMEVRRSTITDGS</sequence>
<reference evidence="5" key="1">
    <citation type="submission" date="2025-08" db="UniProtKB">
        <authorList>
            <consortium name="RefSeq"/>
        </authorList>
    </citation>
    <scope>IDENTIFICATION</scope>
</reference>
<feature type="domain" description="Mono-/di-acylglycerol lipase N-terminal" evidence="3">
    <location>
        <begin position="9"/>
        <end position="74"/>
    </location>
</feature>
<dbReference type="AlphaFoldDB" id="A0A6I9S7P7"/>
<dbReference type="Pfam" id="PF01764">
    <property type="entry name" value="Lipase_3"/>
    <property type="match status" value="1"/>
</dbReference>
<organism evidence="4 5">
    <name type="scientific">Elaeis guineensis var. tenera</name>
    <name type="common">Oil palm</name>
    <dbReference type="NCBI Taxonomy" id="51953"/>
    <lineage>
        <taxon>Eukaryota</taxon>
        <taxon>Viridiplantae</taxon>
        <taxon>Streptophyta</taxon>
        <taxon>Embryophyta</taxon>
        <taxon>Tracheophyta</taxon>
        <taxon>Spermatophyta</taxon>
        <taxon>Magnoliopsida</taxon>
        <taxon>Liliopsida</taxon>
        <taxon>Arecaceae</taxon>
        <taxon>Arecoideae</taxon>
        <taxon>Cocoseae</taxon>
        <taxon>Elaeidinae</taxon>
        <taxon>Elaeis</taxon>
    </lineage>
</organism>
<dbReference type="InterPro" id="IPR029058">
    <property type="entry name" value="AB_hydrolase_fold"/>
</dbReference>
<dbReference type="GO" id="GO:0016042">
    <property type="term" value="P:lipid catabolic process"/>
    <property type="evidence" value="ECO:0007669"/>
    <property type="project" value="InterPro"/>
</dbReference>
<feature type="domain" description="Fungal lipase-type" evidence="2">
    <location>
        <begin position="109"/>
        <end position="244"/>
    </location>
</feature>